<keyword evidence="3" id="KW-0238">DNA-binding</keyword>
<dbReference type="HOGENOM" id="CLU_021095_10_1_11"/>
<dbReference type="Gene3D" id="3.90.220.20">
    <property type="entry name" value="DNA methylase specificity domains"/>
    <property type="match status" value="2"/>
</dbReference>
<keyword evidence="2" id="KW-0680">Restriction system</keyword>
<protein>
    <submittedName>
        <fullName evidence="5">Restriction modification system DNA specificity domain</fullName>
    </submittedName>
</protein>
<evidence type="ECO:0000259" key="4">
    <source>
        <dbReference type="Pfam" id="PF01420"/>
    </source>
</evidence>
<dbReference type="GO" id="GO:0003677">
    <property type="term" value="F:DNA binding"/>
    <property type="evidence" value="ECO:0007669"/>
    <property type="project" value="UniProtKB-KW"/>
</dbReference>
<dbReference type="PANTHER" id="PTHR30408:SF12">
    <property type="entry name" value="TYPE I RESTRICTION ENZYME MJAVIII SPECIFICITY SUBUNIT"/>
    <property type="match status" value="1"/>
</dbReference>
<dbReference type="CDD" id="cd17266">
    <property type="entry name" value="RMtype1_S_Sau1132ORF3780P-TRD2-CR2_like"/>
    <property type="match status" value="1"/>
</dbReference>
<dbReference type="STRING" id="350054.Mflv_0804"/>
<proteinExistence type="inferred from homology"/>
<dbReference type="KEGG" id="mgi:Mflv_0804"/>
<evidence type="ECO:0000313" key="5">
    <source>
        <dbReference type="EMBL" id="ABP43288.1"/>
    </source>
</evidence>
<dbReference type="Pfam" id="PF01420">
    <property type="entry name" value="Methylase_S"/>
    <property type="match status" value="1"/>
</dbReference>
<reference evidence="5" key="1">
    <citation type="submission" date="2007-04" db="EMBL/GenBank/DDBJ databases">
        <authorList>
            <consortium name="US DOE Joint Genome Institute"/>
            <person name="Copeland A."/>
            <person name="Lucas S."/>
            <person name="Lapidus A."/>
            <person name="Barry K."/>
            <person name="Detter J.C."/>
            <person name="Glavina del Rio T."/>
            <person name="Hammon N."/>
            <person name="Israni S."/>
            <person name="Dalin E."/>
            <person name="Tice H."/>
            <person name="Pitluck S."/>
            <person name="Chain P."/>
            <person name="Malfatti S."/>
            <person name="Shin M."/>
            <person name="Vergez L."/>
            <person name="Schmutz J."/>
            <person name="Larimer F."/>
            <person name="Land M."/>
            <person name="Hauser L."/>
            <person name="Kyrpides N."/>
            <person name="Mikhailova N."/>
            <person name="Miller C."/>
            <person name="Richardson P."/>
        </authorList>
    </citation>
    <scope>NUCLEOTIDE SEQUENCE</scope>
    <source>
        <strain evidence="5">PYR-GCK</strain>
    </source>
</reference>
<evidence type="ECO:0000256" key="3">
    <source>
        <dbReference type="ARBA" id="ARBA00023125"/>
    </source>
</evidence>
<accession>A4T4W1</accession>
<dbReference type="EMBL" id="CP000656">
    <property type="protein sequence ID" value="ABP43288.1"/>
    <property type="molecule type" value="Genomic_DNA"/>
</dbReference>
<dbReference type="REBASE" id="14994">
    <property type="entry name" value="S.MgiORF805P"/>
</dbReference>
<dbReference type="GO" id="GO:0009307">
    <property type="term" value="P:DNA restriction-modification system"/>
    <property type="evidence" value="ECO:0007669"/>
    <property type="project" value="UniProtKB-KW"/>
</dbReference>
<dbReference type="OrthoDB" id="3197085at2"/>
<evidence type="ECO:0000256" key="2">
    <source>
        <dbReference type="ARBA" id="ARBA00022747"/>
    </source>
</evidence>
<gene>
    <name evidence="5" type="ordered locus">Mflv_0804</name>
</gene>
<evidence type="ECO:0000256" key="1">
    <source>
        <dbReference type="ARBA" id="ARBA00010923"/>
    </source>
</evidence>
<comment type="similarity">
    <text evidence="1">Belongs to the type-I restriction system S methylase family.</text>
</comment>
<reference evidence="5" key="2">
    <citation type="journal article" date="2013" name="PLoS ONE">
        <title>A Gene Expression Study of the Activities of Aromatic Ring-Cleavage Dioxygenases in Mycobacterium gilvum PYR-GCK to Changes in Salinity and pH during Pyrene Degradation.</title>
        <authorList>
            <person name="Badejo A.C."/>
            <person name="Badejo A.O."/>
            <person name="Shin K.H."/>
            <person name="Chai Y.G."/>
        </authorList>
    </citation>
    <scope>NUCLEOTIDE SEQUENCE [LARGE SCALE GENOMIC DNA]</scope>
    <source>
        <strain evidence="5">PYR-GCK</strain>
    </source>
</reference>
<dbReference type="eggNOG" id="COG0732">
    <property type="taxonomic scope" value="Bacteria"/>
</dbReference>
<dbReference type="SUPFAM" id="SSF116734">
    <property type="entry name" value="DNA methylase specificity domain"/>
    <property type="match status" value="2"/>
</dbReference>
<dbReference type="InterPro" id="IPR044946">
    <property type="entry name" value="Restrct_endonuc_typeI_TRD_sf"/>
</dbReference>
<dbReference type="AlphaFoldDB" id="A4T4W1"/>
<dbReference type="InterPro" id="IPR000055">
    <property type="entry name" value="Restrct_endonuc_typeI_TRD"/>
</dbReference>
<dbReference type="PANTHER" id="PTHR30408">
    <property type="entry name" value="TYPE-1 RESTRICTION ENZYME ECOKI SPECIFICITY PROTEIN"/>
    <property type="match status" value="1"/>
</dbReference>
<dbReference type="CDD" id="cd17253">
    <property type="entry name" value="RMtype1_S_Eco933I-TRD2-CR2_like"/>
    <property type="match status" value="1"/>
</dbReference>
<name>A4T4W1_MYCGI</name>
<sequence>MKWPEVPIDSFCRPKQWPTISQSQLTPTGYPVYGANGQIGWYSTYNHESETVLITCRGATCGTVNVSPPKSYVTGNAMALDSLDEARIHLRYLVHVLTPERLRRSITGSAQPQITRESLKAITVPLPPLADQRRIAAILDQADRLRSHRHGLLRRYSELKRAGFASMFAGISSSGKLGDYGEVQGGLQVSRKRESLPLERPYLRVANIYRGKLDLGEVKTIRVTEAESMRVRLEPGDLLFVEGHANPNEVGRVAEWNGSVPDCLHQNHLIRVRLDRSAVEPTYAEAWFNSRDGSMHFQRAGKTTSGLNTINASQLRAAPLPVPPISLQREYVTVANAIDNHLRDQTMQSELVDELFVSLQSRAFSGQL</sequence>
<feature type="domain" description="Type I restriction modification DNA specificity" evidence="4">
    <location>
        <begin position="2"/>
        <end position="144"/>
    </location>
</feature>
<dbReference type="InterPro" id="IPR052021">
    <property type="entry name" value="Type-I_RS_S_subunit"/>
</dbReference>
<organism evidence="5">
    <name type="scientific">Mycolicibacterium gilvum (strain PYR-GCK)</name>
    <name type="common">Mycobacterium gilvum (strain PYR-GCK)</name>
    <dbReference type="NCBI Taxonomy" id="350054"/>
    <lineage>
        <taxon>Bacteria</taxon>
        <taxon>Bacillati</taxon>
        <taxon>Actinomycetota</taxon>
        <taxon>Actinomycetes</taxon>
        <taxon>Mycobacteriales</taxon>
        <taxon>Mycobacteriaceae</taxon>
        <taxon>Mycolicibacterium</taxon>
    </lineage>
</organism>